<sequence>MNTSEFPTSINRNSPKHDFPLHNNYANNNNSTSNGGLDYHSYPNGPGSLTGTGPPPPPPGSSAQQQDLTIDGIPNNFPHRRSRASRTFKNPPQPHMCIKEKTIDGKEVFINVLSWTRIANPDNPEAPIPLYGGMKVGKIPPGSPRMPPLVYAVMASPEVLKKAGRKCPDTPERMNLVDLMCEFVEAMNPNLHLSRKPEILKDRDLSGELKDVWSAVQACRDKGRVDSGPPENLVVYTEFGPDSAPSYEQSQQQPLHQPRHQPQQQQHHLHYQQQQEDFQFRLGQAQYDQSSYEPQPQYHHHHGRHIAGDQPLNHDHYNSSNSNLLQAHKHQQSAITNSIEPNSEKQHPCDVPDSATSEKPLNSVCSVEELNRETESLKFSSSPPASGKKSPKTNGLTLPTTGAGGEGDTPPTLSENTAATSPSSSLSNAANSESSNPVPVASKQQTSPSSPTQQATAATVPAVTSPAPPQKESKNSSSHNFFPMFRSSKSSNSDKSSSHHHNDKDKEKDKDKDKDKDGGTGGGGDSNTPAPAPDTPVKTSSKKSGLNFFRRNKSSSDSKKEQQPSTPTKQAAVSVPVATQQQQQQQTTTTAENNKLNLLVDESLMHHHHHHMEGNTGTGEIIENSSATIAAK</sequence>
<feature type="region of interest" description="Disordered" evidence="1">
    <location>
        <begin position="288"/>
        <end position="361"/>
    </location>
</feature>
<feature type="compositionally biased region" description="Basic and acidic residues" evidence="1">
    <location>
        <begin position="496"/>
        <end position="518"/>
    </location>
</feature>
<reference evidence="3" key="1">
    <citation type="journal article" date="2015" name="Proc. Natl. Acad. Sci. U.S.A.">
        <title>Genome sequence of the Asian Tiger mosquito, Aedes albopictus, reveals insights into its biology, genetics, and evolution.</title>
        <authorList>
            <person name="Chen X.G."/>
            <person name="Jiang X."/>
            <person name="Gu J."/>
            <person name="Xu M."/>
            <person name="Wu Y."/>
            <person name="Deng Y."/>
            <person name="Zhang C."/>
            <person name="Bonizzoni M."/>
            <person name="Dermauw W."/>
            <person name="Vontas J."/>
            <person name="Armbruster P."/>
            <person name="Huang X."/>
            <person name="Yang Y."/>
            <person name="Zhang H."/>
            <person name="He W."/>
            <person name="Peng H."/>
            <person name="Liu Y."/>
            <person name="Wu K."/>
            <person name="Chen J."/>
            <person name="Lirakis M."/>
            <person name="Topalis P."/>
            <person name="Van Leeuwen T."/>
            <person name="Hall A.B."/>
            <person name="Jiang X."/>
            <person name="Thorpe C."/>
            <person name="Mueller R.L."/>
            <person name="Sun C."/>
            <person name="Waterhouse R.M."/>
            <person name="Yan G."/>
            <person name="Tu Z.J."/>
            <person name="Fang X."/>
            <person name="James A.A."/>
        </authorList>
    </citation>
    <scope>NUCLEOTIDE SEQUENCE [LARGE SCALE GENOMIC DNA]</scope>
    <source>
        <strain evidence="3">Foshan</strain>
    </source>
</reference>
<dbReference type="GeneID" id="109623149"/>
<organism evidence="2 3">
    <name type="scientific">Aedes albopictus</name>
    <name type="common">Asian tiger mosquito</name>
    <name type="synonym">Stegomyia albopicta</name>
    <dbReference type="NCBI Taxonomy" id="7160"/>
    <lineage>
        <taxon>Eukaryota</taxon>
        <taxon>Metazoa</taxon>
        <taxon>Ecdysozoa</taxon>
        <taxon>Arthropoda</taxon>
        <taxon>Hexapoda</taxon>
        <taxon>Insecta</taxon>
        <taxon>Pterygota</taxon>
        <taxon>Neoptera</taxon>
        <taxon>Endopterygota</taxon>
        <taxon>Diptera</taxon>
        <taxon>Nematocera</taxon>
        <taxon>Culicoidea</taxon>
        <taxon>Culicidae</taxon>
        <taxon>Culicinae</taxon>
        <taxon>Aedini</taxon>
        <taxon>Aedes</taxon>
        <taxon>Stegomyia</taxon>
    </lineage>
</organism>
<reference evidence="2" key="2">
    <citation type="submission" date="2025-05" db="UniProtKB">
        <authorList>
            <consortium name="EnsemblMetazoa"/>
        </authorList>
    </citation>
    <scope>IDENTIFICATION</scope>
    <source>
        <strain evidence="2">Foshan</strain>
    </source>
</reference>
<feature type="region of interest" description="Disordered" evidence="1">
    <location>
        <begin position="222"/>
        <end position="271"/>
    </location>
</feature>
<evidence type="ECO:0000313" key="3">
    <source>
        <dbReference type="Proteomes" id="UP000069940"/>
    </source>
</evidence>
<feature type="compositionally biased region" description="Low complexity" evidence="1">
    <location>
        <begin position="23"/>
        <end position="34"/>
    </location>
</feature>
<feature type="compositionally biased region" description="Low complexity" evidence="1">
    <location>
        <begin position="43"/>
        <end position="52"/>
    </location>
</feature>
<feature type="region of interest" description="Disordered" evidence="1">
    <location>
        <begin position="1"/>
        <end position="95"/>
    </location>
</feature>
<protein>
    <submittedName>
        <fullName evidence="2">Uncharacterized protein</fullName>
    </submittedName>
</protein>
<feature type="compositionally biased region" description="Polar residues" evidence="1">
    <location>
        <begin position="623"/>
        <end position="632"/>
    </location>
</feature>
<dbReference type="EnsemblMetazoa" id="AALFPA23_000806.R38260">
    <property type="protein sequence ID" value="AALFPA23_000806.P38260"/>
    <property type="gene ID" value="AALFPA23_000806"/>
</dbReference>
<dbReference type="Proteomes" id="UP000069940">
    <property type="component" value="Unassembled WGS sequence"/>
</dbReference>
<feature type="region of interest" description="Disordered" evidence="1">
    <location>
        <begin position="610"/>
        <end position="632"/>
    </location>
</feature>
<feature type="compositionally biased region" description="Polar residues" evidence="1">
    <location>
        <begin position="332"/>
        <end position="341"/>
    </location>
</feature>
<name>A0ABM1XLQ8_AEDAL</name>
<feature type="compositionally biased region" description="Polar residues" evidence="1">
    <location>
        <begin position="1"/>
        <end position="13"/>
    </location>
</feature>
<dbReference type="RefSeq" id="XP_019933195.3">
    <property type="nucleotide sequence ID" value="XM_020077636.3"/>
</dbReference>
<feature type="compositionally biased region" description="Low complexity" evidence="1">
    <location>
        <begin position="249"/>
        <end position="271"/>
    </location>
</feature>
<evidence type="ECO:0000256" key="1">
    <source>
        <dbReference type="SAM" id="MobiDB-lite"/>
    </source>
</evidence>
<proteinExistence type="predicted"/>
<feature type="region of interest" description="Disordered" evidence="1">
    <location>
        <begin position="374"/>
        <end position="593"/>
    </location>
</feature>
<feature type="compositionally biased region" description="Low complexity" evidence="1">
    <location>
        <begin position="579"/>
        <end position="590"/>
    </location>
</feature>
<accession>A0ABM1XLQ8</accession>
<keyword evidence="3" id="KW-1185">Reference proteome</keyword>
<feature type="compositionally biased region" description="Low complexity" evidence="1">
    <location>
        <begin position="416"/>
        <end position="465"/>
    </location>
</feature>
<evidence type="ECO:0000313" key="2">
    <source>
        <dbReference type="EnsemblMetazoa" id="AALFPA23_000806.P38260"/>
    </source>
</evidence>